<evidence type="ECO:0000313" key="2">
    <source>
        <dbReference type="EMBL" id="MDR7385617.1"/>
    </source>
</evidence>
<proteinExistence type="predicted"/>
<dbReference type="SMART" id="SM00347">
    <property type="entry name" value="HTH_MARR"/>
    <property type="match status" value="1"/>
</dbReference>
<dbReference type="InterPro" id="IPR036388">
    <property type="entry name" value="WH-like_DNA-bd_sf"/>
</dbReference>
<dbReference type="Gene3D" id="1.10.10.10">
    <property type="entry name" value="Winged helix-like DNA-binding domain superfamily/Winged helix DNA-binding domain"/>
    <property type="match status" value="1"/>
</dbReference>
<dbReference type="InterPro" id="IPR036390">
    <property type="entry name" value="WH_DNA-bd_sf"/>
</dbReference>
<dbReference type="EMBL" id="JAVDYE010000001">
    <property type="protein sequence ID" value="MDR7385617.1"/>
    <property type="molecule type" value="Genomic_DNA"/>
</dbReference>
<comment type="caution">
    <text evidence="2">The sequence shown here is derived from an EMBL/GenBank/DDBJ whole genome shotgun (WGS) entry which is preliminary data.</text>
</comment>
<dbReference type="PANTHER" id="PTHR33164:SF94">
    <property type="entry name" value="TRANSCRIPTIONAL REGULATORY PROTEIN-RELATED"/>
    <property type="match status" value="1"/>
</dbReference>
<dbReference type="InterPro" id="IPR000835">
    <property type="entry name" value="HTH_MarR-typ"/>
</dbReference>
<sequence length="149" mass="15660">MAGMQNFFDVLVRYETDLWAMVDDRLAAGGAVSLATLEALRVVDRHAGACRVHEVSADLSITVGAASKLVDRTERAGLVRREPNPLDRRSALVVLTPAGAAALGLAEEVAGRALADHLEGSGVDVTALTHGLAILRARLAAQKDPEVTV</sequence>
<dbReference type="SUPFAM" id="SSF46785">
    <property type="entry name" value="Winged helix' DNA-binding domain"/>
    <property type="match status" value="1"/>
</dbReference>
<evidence type="ECO:0000259" key="1">
    <source>
        <dbReference type="PROSITE" id="PS50995"/>
    </source>
</evidence>
<keyword evidence="3" id="KW-1185">Reference proteome</keyword>
<dbReference type="InterPro" id="IPR039422">
    <property type="entry name" value="MarR/SlyA-like"/>
</dbReference>
<feature type="domain" description="HTH marR-type" evidence="1">
    <location>
        <begin position="4"/>
        <end position="137"/>
    </location>
</feature>
<evidence type="ECO:0000313" key="3">
    <source>
        <dbReference type="Proteomes" id="UP001183585"/>
    </source>
</evidence>
<dbReference type="Pfam" id="PF12802">
    <property type="entry name" value="MarR_2"/>
    <property type="match status" value="1"/>
</dbReference>
<name>A0ABU2CW87_9MICO</name>
<accession>A0ABU2CW87</accession>
<dbReference type="PANTHER" id="PTHR33164">
    <property type="entry name" value="TRANSCRIPTIONAL REGULATOR, MARR FAMILY"/>
    <property type="match status" value="1"/>
</dbReference>
<dbReference type="GO" id="GO:0003677">
    <property type="term" value="F:DNA binding"/>
    <property type="evidence" value="ECO:0007669"/>
    <property type="project" value="UniProtKB-KW"/>
</dbReference>
<organism evidence="2 3">
    <name type="scientific">Promicromonospora iranensis</name>
    <dbReference type="NCBI Taxonomy" id="1105144"/>
    <lineage>
        <taxon>Bacteria</taxon>
        <taxon>Bacillati</taxon>
        <taxon>Actinomycetota</taxon>
        <taxon>Actinomycetes</taxon>
        <taxon>Micrococcales</taxon>
        <taxon>Promicromonosporaceae</taxon>
        <taxon>Promicromonospora</taxon>
    </lineage>
</organism>
<protein>
    <submittedName>
        <fullName evidence="2">DNA-binding MarR family transcriptional regulator</fullName>
    </submittedName>
</protein>
<dbReference type="Proteomes" id="UP001183585">
    <property type="component" value="Unassembled WGS sequence"/>
</dbReference>
<gene>
    <name evidence="2" type="ORF">J2S48_005132</name>
</gene>
<dbReference type="PROSITE" id="PS50995">
    <property type="entry name" value="HTH_MARR_2"/>
    <property type="match status" value="1"/>
</dbReference>
<keyword evidence="2" id="KW-0238">DNA-binding</keyword>
<reference evidence="2 3" key="1">
    <citation type="submission" date="2023-07" db="EMBL/GenBank/DDBJ databases">
        <title>Sequencing the genomes of 1000 actinobacteria strains.</title>
        <authorList>
            <person name="Klenk H.-P."/>
        </authorList>
    </citation>
    <scope>NUCLEOTIDE SEQUENCE [LARGE SCALE GENOMIC DNA]</scope>
    <source>
        <strain evidence="2 3">DSM 45554</strain>
    </source>
</reference>